<protein>
    <recommendedName>
        <fullName evidence="5">Fibronectin type-III domain-containing protein</fullName>
    </recommendedName>
</protein>
<accession>A0A1G1YKT9</accession>
<sequence length="888" mass="96600">MISINQAWPYLVADTVRYPLDNYVVGSNYFGRYNLLGNNKWHLGDDASAIAGTNVYAIGNGIVRHAAYHPPSYDANGLLVSRNYGGMYIIEHDVNGEKTCALYVHMNFATFAKNEGQEVTKGEYLGQIGNYDQNGGWPEHFHFGIRKGEYPENPNEYIYGDWIFSGYTANQSVLDYWHNPSDFIAGHSQNIVIARFSDGAIHQPILDCYNSFSSLNLGQPYDNGGGVYVHQWYSQNGSAWVEIQDFRNSATGEYFAIVNNPRLSQAFLLKGGFRWYYMTAADGPGFFGPPTVSERLIDYYPIVDGAFDYTAQSNILYIGQDFETGKMLLWRELNCIYVVDTGGSGGDDLIEIALVPGDGQNLILRGWALSSAEIYLTANAINGAANYLVYRNESPIGNLAGGNLELTVSGLTPDTSYEFKVKALDANGLLLKESGSLTVTTQTAAIGRIDVILHADLFSIIADWTEIQGADHYDVFFNDNFFGSSGDCHCVINNLDLGVNYQIRIQARTFTDELLAEGTASIMTGQNIKVYPEAINAPVGPNQQGRVNFFIRNNTAYPLTNFTNCLVNWDEPQWFMVASHSFPPPGEIPPWTTTLLYSVDYATADFCPPAIERIALVVVATFNCQYDNFTSAMRGGTCLLAVAPFVDLAPSLAADLGRFNSGDEIVCPITISNIGNSQSAPARLEIWVGEALAVSVLIPEIPGLNRQPWNQTMPLGIFPEGNYQVRAVIDSLNEVNESLEDNNIAFSAFTANPAPRPDLVIAGFAPASPEFTGSEPVCLAGAVLNQGLGSSGPSQLGLFFPPETLIKTAEIPGLNAGEYHDFSVFIDTALPDGTSLISALADSNGVVAESDEGNNGAECSVVIAELALPLVHIPFGCRGKTSKPDGDK</sequence>
<dbReference type="InterPro" id="IPR013783">
    <property type="entry name" value="Ig-like_fold"/>
</dbReference>
<dbReference type="EMBL" id="MHIO01000038">
    <property type="protein sequence ID" value="OGY52884.1"/>
    <property type="molecule type" value="Genomic_DNA"/>
</dbReference>
<dbReference type="InterPro" id="IPR011055">
    <property type="entry name" value="Dup_hybrid_motif"/>
</dbReference>
<dbReference type="CDD" id="cd12797">
    <property type="entry name" value="M23_peptidase"/>
    <property type="match status" value="1"/>
</dbReference>
<feature type="domain" description="M23ase beta-sheet core" evidence="1">
    <location>
        <begin position="42"/>
        <end position="154"/>
    </location>
</feature>
<dbReference type="SUPFAM" id="SSF49265">
    <property type="entry name" value="Fibronectin type III"/>
    <property type="match status" value="1"/>
</dbReference>
<evidence type="ECO:0000313" key="3">
    <source>
        <dbReference type="EMBL" id="OGY52884.1"/>
    </source>
</evidence>
<dbReference type="InterPro" id="IPR011635">
    <property type="entry name" value="CARDB"/>
</dbReference>
<gene>
    <name evidence="3" type="ORF">A3B15_01805</name>
</gene>
<dbReference type="Gene3D" id="2.60.40.10">
    <property type="entry name" value="Immunoglobulins"/>
    <property type="match status" value="3"/>
</dbReference>
<dbReference type="InterPro" id="IPR000408">
    <property type="entry name" value="Reg_chr_condens"/>
</dbReference>
<dbReference type="STRING" id="1797545.A3B15_01805"/>
<dbReference type="PROSITE" id="PS50012">
    <property type="entry name" value="RCC1_3"/>
    <property type="match status" value="1"/>
</dbReference>
<dbReference type="CDD" id="cd00063">
    <property type="entry name" value="FN3"/>
    <property type="match status" value="1"/>
</dbReference>
<proteinExistence type="predicted"/>
<evidence type="ECO:0000313" key="4">
    <source>
        <dbReference type="Proteomes" id="UP000177250"/>
    </source>
</evidence>
<comment type="caution">
    <text evidence="3">The sequence shown here is derived from an EMBL/GenBank/DDBJ whole genome shotgun (WGS) entry which is preliminary data.</text>
</comment>
<dbReference type="AlphaFoldDB" id="A0A1G1YKT9"/>
<reference evidence="3 4" key="1">
    <citation type="journal article" date="2016" name="Nat. Commun.">
        <title>Thousands of microbial genomes shed light on interconnected biogeochemical processes in an aquifer system.</title>
        <authorList>
            <person name="Anantharaman K."/>
            <person name="Brown C.T."/>
            <person name="Hug L.A."/>
            <person name="Sharon I."/>
            <person name="Castelle C.J."/>
            <person name="Probst A.J."/>
            <person name="Thomas B.C."/>
            <person name="Singh A."/>
            <person name="Wilkins M.J."/>
            <person name="Karaoz U."/>
            <person name="Brodie E.L."/>
            <person name="Williams K.H."/>
            <person name="Hubbard S.S."/>
            <person name="Banfield J.F."/>
        </authorList>
    </citation>
    <scope>NUCLEOTIDE SEQUENCE [LARGE SCALE GENOMIC DNA]</scope>
</reference>
<dbReference type="SUPFAM" id="SSF51261">
    <property type="entry name" value="Duplicated hybrid motif"/>
    <property type="match status" value="1"/>
</dbReference>
<dbReference type="PANTHER" id="PTHR21666:SF270">
    <property type="entry name" value="MUREIN HYDROLASE ACTIVATOR ENVC"/>
    <property type="match status" value="1"/>
</dbReference>
<dbReference type="InterPro" id="IPR003961">
    <property type="entry name" value="FN3_dom"/>
</dbReference>
<feature type="domain" description="CARDB" evidence="2">
    <location>
        <begin position="757"/>
        <end position="856"/>
    </location>
</feature>
<dbReference type="Gene3D" id="2.70.70.10">
    <property type="entry name" value="Glucose Permease (Domain IIA)"/>
    <property type="match status" value="1"/>
</dbReference>
<feature type="domain" description="CARDB" evidence="2">
    <location>
        <begin position="647"/>
        <end position="744"/>
    </location>
</feature>
<evidence type="ECO:0000259" key="2">
    <source>
        <dbReference type="Pfam" id="PF07705"/>
    </source>
</evidence>
<dbReference type="Pfam" id="PF01551">
    <property type="entry name" value="Peptidase_M23"/>
    <property type="match status" value="1"/>
</dbReference>
<evidence type="ECO:0000259" key="1">
    <source>
        <dbReference type="Pfam" id="PF01551"/>
    </source>
</evidence>
<dbReference type="PANTHER" id="PTHR21666">
    <property type="entry name" value="PEPTIDASE-RELATED"/>
    <property type="match status" value="1"/>
</dbReference>
<organism evidence="3 4">
    <name type="scientific">Candidatus Buchananbacteria bacterium RIFCSPLOWO2_01_FULL_45_31</name>
    <dbReference type="NCBI Taxonomy" id="1797545"/>
    <lineage>
        <taxon>Bacteria</taxon>
        <taxon>Candidatus Buchananiibacteriota</taxon>
    </lineage>
</organism>
<evidence type="ECO:0008006" key="5">
    <source>
        <dbReference type="Google" id="ProtNLM"/>
    </source>
</evidence>
<name>A0A1G1YKT9_9BACT</name>
<dbReference type="Pfam" id="PF07705">
    <property type="entry name" value="CARDB"/>
    <property type="match status" value="2"/>
</dbReference>
<dbReference type="InterPro" id="IPR016047">
    <property type="entry name" value="M23ase_b-sheet_dom"/>
</dbReference>
<dbReference type="InterPro" id="IPR036116">
    <property type="entry name" value="FN3_sf"/>
</dbReference>
<dbReference type="GO" id="GO:0004222">
    <property type="term" value="F:metalloendopeptidase activity"/>
    <property type="evidence" value="ECO:0007669"/>
    <property type="project" value="TreeGrafter"/>
</dbReference>
<dbReference type="Proteomes" id="UP000177250">
    <property type="component" value="Unassembled WGS sequence"/>
</dbReference>
<dbReference type="InterPro" id="IPR050570">
    <property type="entry name" value="Cell_wall_metabolism_enzyme"/>
</dbReference>